<protein>
    <submittedName>
        <fullName evidence="3">Uncharacterized protein</fullName>
    </submittedName>
</protein>
<evidence type="ECO:0000256" key="2">
    <source>
        <dbReference type="SAM" id="Phobius"/>
    </source>
</evidence>
<name>A0A8S4NPZ9_OWEFU</name>
<keyword evidence="2" id="KW-1133">Transmembrane helix</keyword>
<reference evidence="3" key="1">
    <citation type="submission" date="2022-03" db="EMBL/GenBank/DDBJ databases">
        <authorList>
            <person name="Martin C."/>
        </authorList>
    </citation>
    <scope>NUCLEOTIDE SEQUENCE</scope>
</reference>
<proteinExistence type="predicted"/>
<dbReference type="AlphaFoldDB" id="A0A8S4NPZ9"/>
<dbReference type="EMBL" id="CAIIXF020000005">
    <property type="protein sequence ID" value="CAH1782927.1"/>
    <property type="molecule type" value="Genomic_DNA"/>
</dbReference>
<feature type="transmembrane region" description="Helical" evidence="2">
    <location>
        <begin position="63"/>
        <end position="84"/>
    </location>
</feature>
<keyword evidence="4" id="KW-1185">Reference proteome</keyword>
<feature type="compositionally biased region" description="Polar residues" evidence="1">
    <location>
        <begin position="101"/>
        <end position="115"/>
    </location>
</feature>
<sequence length="115" mass="12961">MPHNRGETSYEGKDNIIFYQQWENHSMFKSREQGEVIPGRTLIFQSQPPPESRVKQQNRPYNIAAICVVVCAVLAIVLVTVISLTRSEGWKENPTIDKDNISTTSSGIHEITTTS</sequence>
<comment type="caution">
    <text evidence="3">The sequence shown here is derived from an EMBL/GenBank/DDBJ whole genome shotgun (WGS) entry which is preliminary data.</text>
</comment>
<gene>
    <name evidence="3" type="ORF">OFUS_LOCUS9324</name>
</gene>
<evidence type="ECO:0000313" key="4">
    <source>
        <dbReference type="Proteomes" id="UP000749559"/>
    </source>
</evidence>
<feature type="compositionally biased region" description="Basic and acidic residues" evidence="1">
    <location>
        <begin position="91"/>
        <end position="100"/>
    </location>
</feature>
<accession>A0A8S4NPZ9</accession>
<evidence type="ECO:0000313" key="3">
    <source>
        <dbReference type="EMBL" id="CAH1782927.1"/>
    </source>
</evidence>
<organism evidence="3 4">
    <name type="scientific">Owenia fusiformis</name>
    <name type="common">Polychaete worm</name>
    <dbReference type="NCBI Taxonomy" id="6347"/>
    <lineage>
        <taxon>Eukaryota</taxon>
        <taxon>Metazoa</taxon>
        <taxon>Spiralia</taxon>
        <taxon>Lophotrochozoa</taxon>
        <taxon>Annelida</taxon>
        <taxon>Polychaeta</taxon>
        <taxon>Sedentaria</taxon>
        <taxon>Canalipalpata</taxon>
        <taxon>Sabellida</taxon>
        <taxon>Oweniida</taxon>
        <taxon>Oweniidae</taxon>
        <taxon>Owenia</taxon>
    </lineage>
</organism>
<dbReference type="Proteomes" id="UP000749559">
    <property type="component" value="Unassembled WGS sequence"/>
</dbReference>
<keyword evidence="2" id="KW-0472">Membrane</keyword>
<feature type="region of interest" description="Disordered" evidence="1">
    <location>
        <begin position="91"/>
        <end position="115"/>
    </location>
</feature>
<keyword evidence="2" id="KW-0812">Transmembrane</keyword>
<evidence type="ECO:0000256" key="1">
    <source>
        <dbReference type="SAM" id="MobiDB-lite"/>
    </source>
</evidence>